<dbReference type="GO" id="GO:0004673">
    <property type="term" value="F:protein histidine kinase activity"/>
    <property type="evidence" value="ECO:0007669"/>
    <property type="project" value="UniProtKB-EC"/>
</dbReference>
<feature type="domain" description="PAS" evidence="6">
    <location>
        <begin position="160"/>
        <end position="207"/>
    </location>
</feature>
<dbReference type="CDD" id="cd00130">
    <property type="entry name" value="PAS"/>
    <property type="match status" value="2"/>
</dbReference>
<comment type="catalytic activity">
    <reaction evidence="1">
        <text>ATP + protein L-histidine = ADP + protein N-phospho-L-histidine.</text>
        <dbReference type="EC" id="2.7.13.3"/>
    </reaction>
</comment>
<reference evidence="8" key="1">
    <citation type="journal article" date="2014" name="Front. Microbiol.">
        <title>High frequency of phylogenetically diverse reductive dehalogenase-homologous genes in deep subseafloor sedimentary metagenomes.</title>
        <authorList>
            <person name="Kawai M."/>
            <person name="Futagami T."/>
            <person name="Toyoda A."/>
            <person name="Takaki Y."/>
            <person name="Nishi S."/>
            <person name="Hori S."/>
            <person name="Arai W."/>
            <person name="Tsubouchi T."/>
            <person name="Morono Y."/>
            <person name="Uchiyama I."/>
            <person name="Ito T."/>
            <person name="Fujiyama A."/>
            <person name="Inagaki F."/>
            <person name="Takami H."/>
        </authorList>
    </citation>
    <scope>NUCLEOTIDE SEQUENCE</scope>
    <source>
        <strain evidence="8">Expedition CK06-06</strain>
    </source>
</reference>
<organism evidence="8">
    <name type="scientific">marine sediment metagenome</name>
    <dbReference type="NCBI Taxonomy" id="412755"/>
    <lineage>
        <taxon>unclassified sequences</taxon>
        <taxon>metagenomes</taxon>
        <taxon>ecological metagenomes</taxon>
    </lineage>
</organism>
<dbReference type="InterPro" id="IPR001610">
    <property type="entry name" value="PAC"/>
</dbReference>
<dbReference type="PANTHER" id="PTHR43304">
    <property type="entry name" value="PHYTOCHROME-LIKE PROTEIN CPH1"/>
    <property type="match status" value="1"/>
</dbReference>
<keyword evidence="3" id="KW-0597">Phosphoprotein</keyword>
<feature type="domain" description="PAS" evidence="6">
    <location>
        <begin position="34"/>
        <end position="105"/>
    </location>
</feature>
<dbReference type="Pfam" id="PF13188">
    <property type="entry name" value="PAS_8"/>
    <property type="match status" value="1"/>
</dbReference>
<dbReference type="PROSITE" id="PS50113">
    <property type="entry name" value="PAC"/>
    <property type="match status" value="1"/>
</dbReference>
<keyword evidence="4" id="KW-0808">Transferase</keyword>
<evidence type="ECO:0000256" key="3">
    <source>
        <dbReference type="ARBA" id="ARBA00022553"/>
    </source>
</evidence>
<dbReference type="PANTHER" id="PTHR43304:SF1">
    <property type="entry name" value="PAC DOMAIN-CONTAINING PROTEIN"/>
    <property type="match status" value="1"/>
</dbReference>
<evidence type="ECO:0000259" key="7">
    <source>
        <dbReference type="PROSITE" id="PS50113"/>
    </source>
</evidence>
<feature type="non-terminal residue" evidence="8">
    <location>
        <position position="207"/>
    </location>
</feature>
<evidence type="ECO:0000313" key="8">
    <source>
        <dbReference type="EMBL" id="GAH33253.1"/>
    </source>
</evidence>
<evidence type="ECO:0000256" key="4">
    <source>
        <dbReference type="ARBA" id="ARBA00022679"/>
    </source>
</evidence>
<proteinExistence type="predicted"/>
<dbReference type="Gene3D" id="3.30.450.20">
    <property type="entry name" value="PAS domain"/>
    <property type="match status" value="2"/>
</dbReference>
<dbReference type="Pfam" id="PF13426">
    <property type="entry name" value="PAS_9"/>
    <property type="match status" value="1"/>
</dbReference>
<protein>
    <recommendedName>
        <fullName evidence="2">histidine kinase</fullName>
        <ecNumber evidence="2">2.7.13.3</ecNumber>
    </recommendedName>
</protein>
<name>X1GJS2_9ZZZZ</name>
<comment type="caution">
    <text evidence="8">The sequence shown here is derived from an EMBL/GenBank/DDBJ whole genome shotgun (WGS) entry which is preliminary data.</text>
</comment>
<dbReference type="EMBL" id="BARU01013122">
    <property type="protein sequence ID" value="GAH33253.1"/>
    <property type="molecule type" value="Genomic_DNA"/>
</dbReference>
<dbReference type="EC" id="2.7.13.3" evidence="2"/>
<evidence type="ECO:0000256" key="5">
    <source>
        <dbReference type="ARBA" id="ARBA00022777"/>
    </source>
</evidence>
<dbReference type="AlphaFoldDB" id="X1GJS2"/>
<evidence type="ECO:0000256" key="2">
    <source>
        <dbReference type="ARBA" id="ARBA00012438"/>
    </source>
</evidence>
<accession>X1GJS2</accession>
<evidence type="ECO:0000259" key="6">
    <source>
        <dbReference type="PROSITE" id="PS50112"/>
    </source>
</evidence>
<dbReference type="InterPro" id="IPR000014">
    <property type="entry name" value="PAS"/>
</dbReference>
<keyword evidence="5" id="KW-0418">Kinase</keyword>
<dbReference type="SUPFAM" id="SSF55785">
    <property type="entry name" value="PYP-like sensor domain (PAS domain)"/>
    <property type="match status" value="2"/>
</dbReference>
<dbReference type="InterPro" id="IPR052162">
    <property type="entry name" value="Sensor_kinase/Photoreceptor"/>
</dbReference>
<dbReference type="NCBIfam" id="TIGR00229">
    <property type="entry name" value="sensory_box"/>
    <property type="match status" value="2"/>
</dbReference>
<dbReference type="InterPro" id="IPR000700">
    <property type="entry name" value="PAS-assoc_C"/>
</dbReference>
<dbReference type="InterPro" id="IPR035965">
    <property type="entry name" value="PAS-like_dom_sf"/>
</dbReference>
<evidence type="ECO:0000256" key="1">
    <source>
        <dbReference type="ARBA" id="ARBA00000085"/>
    </source>
</evidence>
<dbReference type="PROSITE" id="PS50112">
    <property type="entry name" value="PAS"/>
    <property type="match status" value="2"/>
</dbReference>
<sequence length="207" mass="23971">MSSKPTYEELEQRIKGLGKLEAEHLRADEALKAEKEFATSLIDNAPTFFVAIDAQGKTTMMNQHMLTELGYKADEVVGKDYLSKFIPERERDTLASVFKRLTAEHKPTFNENHILSKNGQEFLVEWHGIPVFDINREFQYFYGIGINITERKKMEEALRESEERYRYLSTGTFEAIVLHDKGKIIEANEQYYELFGYNPEELAGKDA</sequence>
<dbReference type="SMART" id="SM00086">
    <property type="entry name" value="PAC"/>
    <property type="match status" value="1"/>
</dbReference>
<gene>
    <name evidence="8" type="ORF">S03H2_23869</name>
</gene>
<dbReference type="SMART" id="SM00091">
    <property type="entry name" value="PAS"/>
    <property type="match status" value="1"/>
</dbReference>
<feature type="domain" description="PAC" evidence="7">
    <location>
        <begin position="108"/>
        <end position="160"/>
    </location>
</feature>